<sequence>MKKEHFDRKISEIDVPKGEVFNAIDKGINRGIKEKTRSKKSGFKMFGLVSSVAASLFLASGLVFAPVSNVLASVPLIGSVYANFSLEIGSQLMKSELITKINQKASSNGVDITVTSAYYDGNVIGITFKVEGDKVSLSEIGDQGPETGYRFHLFDGKEKKQWPGTMTGLRKTADGYVAAMEFYNQLSDLPNDFTLPLTFTSITGVNGEWQFDVPVKQIPPTVIQVDDTKVSSEGEYAVEVESISKGKATTLISYSTKLPLIGKEDYLSIDVFDSAGSRLGRGSGNVLSIDEKSGTIKKELRLLLPNEIDTDTEFITIKPILEKYEKPTVAALAQSVPFSIESERFNYNIEIRNIEQEGNEFILEYVVDTENNSTIKNDVVQNFADFIMLTKSEDVHYKENGELDMNNTIGHQIRSVDVKRLKDDKRLFRSVYRVKNIDTFDIDNYSLMVPFGTLSLNSKNTEMKPIKIDLK</sequence>
<keyword evidence="1" id="KW-1133">Transmembrane helix</keyword>
<dbReference type="Proteomes" id="UP001595989">
    <property type="component" value="Unassembled WGS sequence"/>
</dbReference>
<feature type="transmembrane region" description="Helical" evidence="1">
    <location>
        <begin position="45"/>
        <end position="67"/>
    </location>
</feature>
<keyword evidence="1" id="KW-0472">Membrane</keyword>
<name>A0ABV9DPP7_9BACI</name>
<keyword evidence="4" id="KW-1185">Reference proteome</keyword>
<gene>
    <name evidence="3" type="ORF">ACFO3D_18575</name>
</gene>
<dbReference type="EMBL" id="JBHSFU010000015">
    <property type="protein sequence ID" value="MFC4560166.1"/>
    <property type="molecule type" value="Genomic_DNA"/>
</dbReference>
<protein>
    <submittedName>
        <fullName evidence="3">DUF4179 domain-containing protein</fullName>
    </submittedName>
</protein>
<keyword evidence="1" id="KW-0812">Transmembrane</keyword>
<dbReference type="InterPro" id="IPR025436">
    <property type="entry name" value="DUF4179"/>
</dbReference>
<comment type="caution">
    <text evidence="3">The sequence shown here is derived from an EMBL/GenBank/DDBJ whole genome shotgun (WGS) entry which is preliminary data.</text>
</comment>
<accession>A0ABV9DPP7</accession>
<evidence type="ECO:0000313" key="3">
    <source>
        <dbReference type="EMBL" id="MFC4560166.1"/>
    </source>
</evidence>
<dbReference type="Pfam" id="PF13786">
    <property type="entry name" value="DUF4179"/>
    <property type="match status" value="1"/>
</dbReference>
<dbReference type="RefSeq" id="WP_390299770.1">
    <property type="nucleotide sequence ID" value="NZ_JBHSFU010000015.1"/>
</dbReference>
<dbReference type="Gene3D" id="2.60.40.1630">
    <property type="entry name" value="bacillus anthracis domain"/>
    <property type="match status" value="1"/>
</dbReference>
<evidence type="ECO:0000313" key="4">
    <source>
        <dbReference type="Proteomes" id="UP001595989"/>
    </source>
</evidence>
<evidence type="ECO:0000259" key="2">
    <source>
        <dbReference type="Pfam" id="PF13786"/>
    </source>
</evidence>
<reference evidence="4" key="1">
    <citation type="journal article" date="2019" name="Int. J. Syst. Evol. Microbiol.">
        <title>The Global Catalogue of Microorganisms (GCM) 10K type strain sequencing project: providing services to taxonomists for standard genome sequencing and annotation.</title>
        <authorList>
            <consortium name="The Broad Institute Genomics Platform"/>
            <consortium name="The Broad Institute Genome Sequencing Center for Infectious Disease"/>
            <person name="Wu L."/>
            <person name="Ma J."/>
        </authorList>
    </citation>
    <scope>NUCLEOTIDE SEQUENCE [LARGE SCALE GENOMIC DNA]</scope>
    <source>
        <strain evidence="4">CGMCC 4.7426</strain>
    </source>
</reference>
<evidence type="ECO:0000256" key="1">
    <source>
        <dbReference type="SAM" id="Phobius"/>
    </source>
</evidence>
<organism evidence="3 4">
    <name type="scientific">Virgibacillus kekensis</name>
    <dbReference type="NCBI Taxonomy" id="202261"/>
    <lineage>
        <taxon>Bacteria</taxon>
        <taxon>Bacillati</taxon>
        <taxon>Bacillota</taxon>
        <taxon>Bacilli</taxon>
        <taxon>Bacillales</taxon>
        <taxon>Bacillaceae</taxon>
        <taxon>Virgibacillus</taxon>
    </lineage>
</organism>
<proteinExistence type="predicted"/>
<feature type="domain" description="DUF4179" evidence="2">
    <location>
        <begin position="49"/>
        <end position="131"/>
    </location>
</feature>